<reference evidence="2 3" key="1">
    <citation type="submission" date="2019-05" db="EMBL/GenBank/DDBJ databases">
        <title>Another draft genome of Portunus trituberculatus and its Hox gene families provides insights of decapod evolution.</title>
        <authorList>
            <person name="Jeong J.-H."/>
            <person name="Song I."/>
            <person name="Kim S."/>
            <person name="Choi T."/>
            <person name="Kim D."/>
            <person name="Ryu S."/>
            <person name="Kim W."/>
        </authorList>
    </citation>
    <scope>NUCLEOTIDE SEQUENCE [LARGE SCALE GENOMIC DNA]</scope>
    <source>
        <tissue evidence="2">Muscle</tissue>
    </source>
</reference>
<feature type="region of interest" description="Disordered" evidence="1">
    <location>
        <begin position="1"/>
        <end position="101"/>
    </location>
</feature>
<protein>
    <submittedName>
        <fullName evidence="2">Uncharacterized protein</fullName>
    </submittedName>
</protein>
<evidence type="ECO:0000313" key="2">
    <source>
        <dbReference type="EMBL" id="MPC47114.1"/>
    </source>
</evidence>
<keyword evidence="3" id="KW-1185">Reference proteome</keyword>
<accession>A0A5B7FRW4</accession>
<dbReference type="EMBL" id="VSRR010007559">
    <property type="protein sequence ID" value="MPC47114.1"/>
    <property type="molecule type" value="Genomic_DNA"/>
</dbReference>
<sequence>MTLNQLQRPTLMWEADDPPSQAAGPPPPTPASVDTSRPATTAVTRHRTATQARKLGGHFPDDSRGPVAGEGRGLRTRQPVSPKLDNHVTARRAGSHLSFRA</sequence>
<organism evidence="2 3">
    <name type="scientific">Portunus trituberculatus</name>
    <name type="common">Swimming crab</name>
    <name type="synonym">Neptunus trituberculatus</name>
    <dbReference type="NCBI Taxonomy" id="210409"/>
    <lineage>
        <taxon>Eukaryota</taxon>
        <taxon>Metazoa</taxon>
        <taxon>Ecdysozoa</taxon>
        <taxon>Arthropoda</taxon>
        <taxon>Crustacea</taxon>
        <taxon>Multicrustacea</taxon>
        <taxon>Malacostraca</taxon>
        <taxon>Eumalacostraca</taxon>
        <taxon>Eucarida</taxon>
        <taxon>Decapoda</taxon>
        <taxon>Pleocyemata</taxon>
        <taxon>Brachyura</taxon>
        <taxon>Eubrachyura</taxon>
        <taxon>Portunoidea</taxon>
        <taxon>Portunidae</taxon>
        <taxon>Portuninae</taxon>
        <taxon>Portunus</taxon>
    </lineage>
</organism>
<name>A0A5B7FRW4_PORTR</name>
<evidence type="ECO:0000313" key="3">
    <source>
        <dbReference type="Proteomes" id="UP000324222"/>
    </source>
</evidence>
<dbReference type="Proteomes" id="UP000324222">
    <property type="component" value="Unassembled WGS sequence"/>
</dbReference>
<evidence type="ECO:0000256" key="1">
    <source>
        <dbReference type="SAM" id="MobiDB-lite"/>
    </source>
</evidence>
<feature type="compositionally biased region" description="Low complexity" evidence="1">
    <location>
        <begin position="31"/>
        <end position="53"/>
    </location>
</feature>
<gene>
    <name evidence="2" type="ORF">E2C01_040849</name>
</gene>
<proteinExistence type="predicted"/>
<dbReference type="AlphaFoldDB" id="A0A5B7FRW4"/>
<comment type="caution">
    <text evidence="2">The sequence shown here is derived from an EMBL/GenBank/DDBJ whole genome shotgun (WGS) entry which is preliminary data.</text>
</comment>